<gene>
    <name evidence="9" type="ORF">SAMN05216283_10370</name>
</gene>
<evidence type="ECO:0000313" key="10">
    <source>
        <dbReference type="Proteomes" id="UP000198964"/>
    </source>
</evidence>
<dbReference type="GO" id="GO:0030203">
    <property type="term" value="P:glycosaminoglycan metabolic process"/>
    <property type="evidence" value="ECO:0007669"/>
    <property type="project" value="TreeGrafter"/>
</dbReference>
<dbReference type="InterPro" id="IPR011658">
    <property type="entry name" value="PA14_dom"/>
</dbReference>
<dbReference type="Pfam" id="PF13290">
    <property type="entry name" value="CHB_HEX_C_1"/>
    <property type="match status" value="1"/>
</dbReference>
<dbReference type="RefSeq" id="WP_093919498.1">
    <property type="nucleotide sequence ID" value="NZ_FONW01000003.1"/>
</dbReference>
<comment type="similarity">
    <text evidence="2">Belongs to the glycosyl hydrolase 20 family.</text>
</comment>
<dbReference type="Gene3D" id="3.30.379.10">
    <property type="entry name" value="Chitobiase/beta-hexosaminidase domain 2-like"/>
    <property type="match status" value="1"/>
</dbReference>
<dbReference type="InterPro" id="IPR029018">
    <property type="entry name" value="Hex-like_dom2"/>
</dbReference>
<evidence type="ECO:0000259" key="8">
    <source>
        <dbReference type="SMART" id="SM00758"/>
    </source>
</evidence>
<dbReference type="InterPro" id="IPR015883">
    <property type="entry name" value="Glyco_hydro_20_cat"/>
</dbReference>
<accession>A0A1I2GS54</accession>
<feature type="signal peptide" evidence="7">
    <location>
        <begin position="1"/>
        <end position="18"/>
    </location>
</feature>
<feature type="domain" description="PA14" evidence="8">
    <location>
        <begin position="617"/>
        <end position="756"/>
    </location>
</feature>
<dbReference type="Gene3D" id="3.90.182.10">
    <property type="entry name" value="Toxin - Anthrax Protective Antigen,domain 1"/>
    <property type="match status" value="1"/>
</dbReference>
<dbReference type="Pfam" id="PF02838">
    <property type="entry name" value="Glyco_hydro_20b"/>
    <property type="match status" value="1"/>
</dbReference>
<dbReference type="SMART" id="SM00758">
    <property type="entry name" value="PA14"/>
    <property type="match status" value="1"/>
</dbReference>
<keyword evidence="7" id="KW-0732">Signal</keyword>
<dbReference type="SUPFAM" id="SSF51445">
    <property type="entry name" value="(Trans)glycosidases"/>
    <property type="match status" value="1"/>
</dbReference>
<dbReference type="PANTHER" id="PTHR22600:SF57">
    <property type="entry name" value="BETA-N-ACETYLHEXOSAMINIDASE"/>
    <property type="match status" value="1"/>
</dbReference>
<organism evidence="9 10">
    <name type="scientific">Sunxiuqinia elliptica</name>
    <dbReference type="NCBI Taxonomy" id="655355"/>
    <lineage>
        <taxon>Bacteria</taxon>
        <taxon>Pseudomonadati</taxon>
        <taxon>Bacteroidota</taxon>
        <taxon>Bacteroidia</taxon>
        <taxon>Marinilabiliales</taxon>
        <taxon>Prolixibacteraceae</taxon>
        <taxon>Sunxiuqinia</taxon>
    </lineage>
</organism>
<keyword evidence="5" id="KW-0326">Glycosidase</keyword>
<name>A0A1I2GS54_9BACT</name>
<dbReference type="Gene3D" id="3.20.20.80">
    <property type="entry name" value="Glycosidases"/>
    <property type="match status" value="1"/>
</dbReference>
<evidence type="ECO:0000256" key="1">
    <source>
        <dbReference type="ARBA" id="ARBA00001231"/>
    </source>
</evidence>
<dbReference type="Proteomes" id="UP000198964">
    <property type="component" value="Unassembled WGS sequence"/>
</dbReference>
<keyword evidence="10" id="KW-1185">Reference proteome</keyword>
<dbReference type="PANTHER" id="PTHR22600">
    <property type="entry name" value="BETA-HEXOSAMINIDASE"/>
    <property type="match status" value="1"/>
</dbReference>
<dbReference type="EC" id="3.2.1.52" evidence="3"/>
<dbReference type="GO" id="GO:0016020">
    <property type="term" value="C:membrane"/>
    <property type="evidence" value="ECO:0007669"/>
    <property type="project" value="TreeGrafter"/>
</dbReference>
<dbReference type="AlphaFoldDB" id="A0A1I2GS54"/>
<dbReference type="Pfam" id="PF07691">
    <property type="entry name" value="PA14"/>
    <property type="match status" value="1"/>
</dbReference>
<sequence>MKKLKINFFILVSAMVLAACSTGKKEVPQVAVVPQPNKLVKAEGTFTVNAKTTFVIPENKALNSTAGLVNMRFKQAAGFELTVAQQKPAKNFIAVELAKGSMGDEAYELEVAKEGVTIKAATERGAFYGLITMLQLLPAEIERTTQVSDVDWTMACVTIKDAPRFVWRGMHLDVCRHFVPVDFIKKQLDVMAMFKMNTFHWHLTEDQGWRIEIKKYPKLTELGGVRTEGDGSEYGGYYTQEEIKEVVAYASERFINVVPEIELPGHALAALVGYPELSCTGGPFKVRNVWGVEPDVYCAGKEETFHFLEDVIDEVVPLFPYEYFHIGGDECPKTRWEECPDCQRRMRKEGLKDEHELQSYFVQRIEKVLLAHGRKMIGWDEILEGGLAPSATVMSWRGEAGGIEAAKQGHDVVMTPGNWVYLDHYQGDSRFEPVAIGGYTTLEESYGYNPVPADLKGDMAKHVLGTQGNVWSEYMYTPELFEYRIYPRIIALAEVGWTETANKNYEDFLTRMNPQFERLDYHNINYHIPLPEGPVNVVAFTDQATLDFSTTRPVKMVYTTDGTEPNANSTVYEAPLTFTENTTVKIRTVLNHGKMSKVRTIQVEKQTLKPAVDAKITGTGLKGKYAEGTFIAVADLDNVKSWKEIVVTSKSLPTINKEANPTGAILEGYITIPEDGIYEMQTNFDQFFIGDELLINNDKEVKRFSRNNKTIALAKGTHPVKIVYLNNNIGGYPQSWNHFRINYRKVGDEKFTDIKIDNYSY</sequence>
<dbReference type="SUPFAM" id="SSF55545">
    <property type="entry name" value="beta-N-acetylhexosaminidase-like domain"/>
    <property type="match status" value="1"/>
</dbReference>
<protein>
    <recommendedName>
        <fullName evidence="3">beta-N-acetylhexosaminidase</fullName>
        <ecNumber evidence="3">3.2.1.52</ecNumber>
    </recommendedName>
</protein>
<dbReference type="EMBL" id="FONW01000003">
    <property type="protein sequence ID" value="SFF19506.1"/>
    <property type="molecule type" value="Genomic_DNA"/>
</dbReference>
<comment type="catalytic activity">
    <reaction evidence="1">
        <text>Hydrolysis of terminal non-reducing N-acetyl-D-hexosamine residues in N-acetyl-beta-D-hexosaminides.</text>
        <dbReference type="EC" id="3.2.1.52"/>
    </reaction>
</comment>
<dbReference type="InterPro" id="IPR059177">
    <property type="entry name" value="GH29D-like_dom"/>
</dbReference>
<dbReference type="Pfam" id="PF00728">
    <property type="entry name" value="Glyco_hydro_20"/>
    <property type="match status" value="1"/>
</dbReference>
<feature type="active site" description="Proton donor" evidence="6">
    <location>
        <position position="330"/>
    </location>
</feature>
<dbReference type="PROSITE" id="PS51257">
    <property type="entry name" value="PROKAR_LIPOPROTEIN"/>
    <property type="match status" value="1"/>
</dbReference>
<evidence type="ECO:0000256" key="4">
    <source>
        <dbReference type="ARBA" id="ARBA00022801"/>
    </source>
</evidence>
<dbReference type="STRING" id="655355.SAMN05216283_10370"/>
<dbReference type="CDD" id="cd06563">
    <property type="entry name" value="GH20_chitobiase-like"/>
    <property type="match status" value="1"/>
</dbReference>
<evidence type="ECO:0000313" key="9">
    <source>
        <dbReference type="EMBL" id="SFF19506.1"/>
    </source>
</evidence>
<evidence type="ECO:0000256" key="2">
    <source>
        <dbReference type="ARBA" id="ARBA00006285"/>
    </source>
</evidence>
<evidence type="ECO:0000256" key="6">
    <source>
        <dbReference type="PIRSR" id="PIRSR625705-1"/>
    </source>
</evidence>
<dbReference type="InterPro" id="IPR015882">
    <property type="entry name" value="HEX_bac_N"/>
</dbReference>
<evidence type="ECO:0000256" key="5">
    <source>
        <dbReference type="ARBA" id="ARBA00023295"/>
    </source>
</evidence>
<dbReference type="InterPro" id="IPR025705">
    <property type="entry name" value="Beta_hexosaminidase_sua/sub"/>
</dbReference>
<proteinExistence type="inferred from homology"/>
<evidence type="ECO:0000256" key="3">
    <source>
        <dbReference type="ARBA" id="ARBA00012663"/>
    </source>
</evidence>
<dbReference type="InterPro" id="IPR017853">
    <property type="entry name" value="GH"/>
</dbReference>
<keyword evidence="4" id="KW-0378">Hydrolase</keyword>
<feature type="chain" id="PRO_5011721733" description="beta-N-acetylhexosaminidase" evidence="7">
    <location>
        <begin position="19"/>
        <end position="761"/>
    </location>
</feature>
<evidence type="ECO:0000256" key="7">
    <source>
        <dbReference type="SAM" id="SignalP"/>
    </source>
</evidence>
<dbReference type="PRINTS" id="PR00738">
    <property type="entry name" value="GLHYDRLASE20"/>
</dbReference>
<reference evidence="9 10" key="1">
    <citation type="submission" date="2016-10" db="EMBL/GenBank/DDBJ databases">
        <authorList>
            <person name="de Groot N.N."/>
        </authorList>
    </citation>
    <scope>NUCLEOTIDE SEQUENCE [LARGE SCALE GENOMIC DNA]</scope>
    <source>
        <strain evidence="9 10">CGMCC 1.9156</strain>
    </source>
</reference>
<dbReference type="GO" id="GO:0004563">
    <property type="term" value="F:beta-N-acetylhexosaminidase activity"/>
    <property type="evidence" value="ECO:0007669"/>
    <property type="project" value="UniProtKB-EC"/>
</dbReference>
<dbReference type="SUPFAM" id="SSF56988">
    <property type="entry name" value="Anthrax protective antigen"/>
    <property type="match status" value="1"/>
</dbReference>
<dbReference type="GO" id="GO:0005975">
    <property type="term" value="P:carbohydrate metabolic process"/>
    <property type="evidence" value="ECO:0007669"/>
    <property type="project" value="InterPro"/>
</dbReference>